<protein>
    <recommendedName>
        <fullName evidence="2 3">Segregation and condensation protein A</fullName>
    </recommendedName>
</protein>
<gene>
    <name evidence="3" type="primary">scpA</name>
    <name evidence="4" type="ORF">ACFQ5M_05745</name>
</gene>
<comment type="similarity">
    <text evidence="3">Belongs to the ScpA family.</text>
</comment>
<keyword evidence="5" id="KW-1185">Reference proteome</keyword>
<comment type="subcellular location">
    <subcellularLocation>
        <location evidence="3">Cytoplasm</location>
    </subcellularLocation>
    <text evidence="3">Associated with two foci at the outer edges of the nucleoid region in young cells, and at four foci within both cell halves in older cells.</text>
</comment>
<keyword evidence="3" id="KW-0131">Cell cycle</keyword>
<comment type="function">
    <text evidence="3">Participates in chromosomal partition during cell division. May act via the formation of a condensin-like complex containing Smc and ScpB that pull DNA away from mid-cell into both cell halves.</text>
</comment>
<dbReference type="RefSeq" id="WP_125715647.1">
    <property type="nucleotide sequence ID" value="NZ_JBHTOP010000013.1"/>
</dbReference>
<evidence type="ECO:0000313" key="4">
    <source>
        <dbReference type="EMBL" id="MFD1671590.1"/>
    </source>
</evidence>
<proteinExistence type="inferred from homology"/>
<dbReference type="Pfam" id="PF02616">
    <property type="entry name" value="SMC_ScpA"/>
    <property type="match status" value="1"/>
</dbReference>
<evidence type="ECO:0000256" key="3">
    <source>
        <dbReference type="HAMAP-Rule" id="MF_01805"/>
    </source>
</evidence>
<dbReference type="Proteomes" id="UP001597267">
    <property type="component" value="Unassembled WGS sequence"/>
</dbReference>
<sequence>MTGLKLVLPEFEGPLDLLLYLIKASKIDIYDIPIAEITNQYLAYLHQMNVMKLETVGDYLVMASNLMEIKSKLLLPKPEILTEDDQVIAMDPRDELVSQLLSYQAYKTAAADLKAKEAARAQYHVKSATTATNRLDIPLQTGVVSLNQLQQTMNLILQRKLAKAPVKRAIKRENVSIRAQITKILDYLKMNQGLVQFSALLIPEPADATQALDDTVTTFLAVLELAKNGQVDCQQNDYQDDLWIQKLKEA</sequence>
<dbReference type="EMBL" id="JBHTOP010000013">
    <property type="protein sequence ID" value="MFD1671590.1"/>
    <property type="molecule type" value="Genomic_DNA"/>
</dbReference>
<name>A0ABW4J8Q7_9LACO</name>
<dbReference type="PANTHER" id="PTHR33969">
    <property type="entry name" value="SEGREGATION AND CONDENSATION PROTEIN A"/>
    <property type="match status" value="1"/>
</dbReference>
<accession>A0ABW4J8Q7</accession>
<organism evidence="4 5">
    <name type="scientific">Agrilactobacillus yilanensis</name>
    <dbReference type="NCBI Taxonomy" id="2485997"/>
    <lineage>
        <taxon>Bacteria</taxon>
        <taxon>Bacillati</taxon>
        <taxon>Bacillota</taxon>
        <taxon>Bacilli</taxon>
        <taxon>Lactobacillales</taxon>
        <taxon>Lactobacillaceae</taxon>
        <taxon>Agrilactobacillus</taxon>
    </lineage>
</organism>
<dbReference type="InterPro" id="IPR003768">
    <property type="entry name" value="ScpA"/>
</dbReference>
<dbReference type="Gene3D" id="6.10.250.2410">
    <property type="match status" value="1"/>
</dbReference>
<comment type="subunit">
    <text evidence="3">Component of a cohesin-like complex composed of ScpA, ScpB and the Smc homodimer, in which ScpA and ScpB bind to the head domain of Smc. The presence of the three proteins is required for the association of the complex with DNA.</text>
</comment>
<keyword evidence="1 3" id="KW-0159">Chromosome partition</keyword>
<reference evidence="5" key="1">
    <citation type="journal article" date="2019" name="Int. J. Syst. Evol. Microbiol.">
        <title>The Global Catalogue of Microorganisms (GCM) 10K type strain sequencing project: providing services to taxonomists for standard genome sequencing and annotation.</title>
        <authorList>
            <consortium name="The Broad Institute Genomics Platform"/>
            <consortium name="The Broad Institute Genome Sequencing Center for Infectious Disease"/>
            <person name="Wu L."/>
            <person name="Ma J."/>
        </authorList>
    </citation>
    <scope>NUCLEOTIDE SEQUENCE [LARGE SCALE GENOMIC DNA]</scope>
    <source>
        <strain evidence="5">CCM 8896</strain>
    </source>
</reference>
<keyword evidence="3" id="KW-0963">Cytoplasm</keyword>
<comment type="caution">
    <text evidence="4">The sequence shown here is derived from an EMBL/GenBank/DDBJ whole genome shotgun (WGS) entry which is preliminary data.</text>
</comment>
<dbReference type="HAMAP" id="MF_01805">
    <property type="entry name" value="ScpA"/>
    <property type="match status" value="1"/>
</dbReference>
<dbReference type="PANTHER" id="PTHR33969:SF2">
    <property type="entry name" value="SEGREGATION AND CONDENSATION PROTEIN A"/>
    <property type="match status" value="1"/>
</dbReference>
<evidence type="ECO:0000256" key="1">
    <source>
        <dbReference type="ARBA" id="ARBA00022829"/>
    </source>
</evidence>
<evidence type="ECO:0000256" key="2">
    <source>
        <dbReference type="ARBA" id="ARBA00044777"/>
    </source>
</evidence>
<keyword evidence="3" id="KW-0132">Cell division</keyword>
<evidence type="ECO:0000313" key="5">
    <source>
        <dbReference type="Proteomes" id="UP001597267"/>
    </source>
</evidence>